<proteinExistence type="predicted"/>
<evidence type="ECO:0000313" key="3">
    <source>
        <dbReference type="Proteomes" id="UP000383932"/>
    </source>
</evidence>
<feature type="compositionally biased region" description="Basic and acidic residues" evidence="1">
    <location>
        <begin position="300"/>
        <end position="314"/>
    </location>
</feature>
<keyword evidence="3" id="KW-1185">Reference proteome</keyword>
<feature type="region of interest" description="Disordered" evidence="1">
    <location>
        <begin position="300"/>
        <end position="321"/>
    </location>
</feature>
<evidence type="ECO:0000313" key="2">
    <source>
        <dbReference type="EMBL" id="KAB5594163.1"/>
    </source>
</evidence>
<dbReference type="AlphaFoldDB" id="A0A5N5QRH4"/>
<sequence>METNEPHPIALSSVGGLLDLTITTTYVPGPFDFLPFPKIRMQIYGCLIAILLGPDLPEAASRPSHLIVWDWISGSEIAHIKLNRRRKYQFGFLSQKYLVVLQPAAPYDTIGFSAIYNTLGHLDVFQLPTSNEAGPQSNRPIARFMLPDLDEDKIELSAHLNTEFVSTPVDWKLPPDRSPMIYDSTTGSHLLCINISVIGRDQHAQGNSGALFVQSRALINTLFEQCHTNQAQIYNLISIPWETWGPHTFWLSTPTGQFSSSNPGWGLRAMVIERIYPSISLSALDFNPHRLKAQEFTRRAAGVEERDSQDDKVPVTDASGRQNTLSKTFRASSVVTQHMKTKMKMRDPPPGVLESAMISAEHGESEYGHSPSQVQRSCRLSMQYWLNFER</sequence>
<comment type="caution">
    <text evidence="2">The sequence shown here is derived from an EMBL/GenBank/DDBJ whole genome shotgun (WGS) entry which is preliminary data.</text>
</comment>
<organism evidence="2 3">
    <name type="scientific">Ceratobasidium theobromae</name>
    <dbReference type="NCBI Taxonomy" id="1582974"/>
    <lineage>
        <taxon>Eukaryota</taxon>
        <taxon>Fungi</taxon>
        <taxon>Dikarya</taxon>
        <taxon>Basidiomycota</taxon>
        <taxon>Agaricomycotina</taxon>
        <taxon>Agaricomycetes</taxon>
        <taxon>Cantharellales</taxon>
        <taxon>Ceratobasidiaceae</taxon>
        <taxon>Ceratobasidium</taxon>
    </lineage>
</organism>
<reference evidence="2 3" key="1">
    <citation type="journal article" date="2019" name="Fungal Biol. Biotechnol.">
        <title>Draft genome sequence of fastidious pathogen Ceratobasidium theobromae, which causes vascular-streak dieback in Theobroma cacao.</title>
        <authorList>
            <person name="Ali S.S."/>
            <person name="Asman A."/>
            <person name="Shao J."/>
            <person name="Firmansyah A.P."/>
            <person name="Susilo A.W."/>
            <person name="Rosmana A."/>
            <person name="McMahon P."/>
            <person name="Junaid M."/>
            <person name="Guest D."/>
            <person name="Kheng T.Y."/>
            <person name="Meinhardt L.W."/>
            <person name="Bailey B.A."/>
        </authorList>
    </citation>
    <scope>NUCLEOTIDE SEQUENCE [LARGE SCALE GENOMIC DNA]</scope>
    <source>
        <strain evidence="2 3">CT2</strain>
    </source>
</reference>
<protein>
    <submittedName>
        <fullName evidence="2">Uncharacterized protein</fullName>
    </submittedName>
</protein>
<dbReference type="Proteomes" id="UP000383932">
    <property type="component" value="Unassembled WGS sequence"/>
</dbReference>
<accession>A0A5N5QRH4</accession>
<gene>
    <name evidence="2" type="ORF">CTheo_2379</name>
</gene>
<name>A0A5N5QRH4_9AGAM</name>
<dbReference type="EMBL" id="SSOP01000024">
    <property type="protein sequence ID" value="KAB5594163.1"/>
    <property type="molecule type" value="Genomic_DNA"/>
</dbReference>
<evidence type="ECO:0000256" key="1">
    <source>
        <dbReference type="SAM" id="MobiDB-lite"/>
    </source>
</evidence>